<dbReference type="GO" id="GO:0005524">
    <property type="term" value="F:ATP binding"/>
    <property type="evidence" value="ECO:0007669"/>
    <property type="project" value="UniProtKB-KW"/>
</dbReference>
<dbReference type="GO" id="GO:0016887">
    <property type="term" value="F:ATP hydrolysis activity"/>
    <property type="evidence" value="ECO:0007669"/>
    <property type="project" value="InterPro"/>
</dbReference>
<dbReference type="PANTHER" id="PTHR42711:SF5">
    <property type="entry name" value="ABC TRANSPORTER ATP-BINDING PROTEIN NATA"/>
    <property type="match status" value="1"/>
</dbReference>
<evidence type="ECO:0000256" key="6">
    <source>
        <dbReference type="SAM" id="MobiDB-lite"/>
    </source>
</evidence>
<dbReference type="PROSITE" id="PS00211">
    <property type="entry name" value="ABC_TRANSPORTER_1"/>
    <property type="match status" value="1"/>
</dbReference>
<dbReference type="InterPro" id="IPR017871">
    <property type="entry name" value="ABC_transporter-like_CS"/>
</dbReference>
<dbReference type="SUPFAM" id="SSF52540">
    <property type="entry name" value="P-loop containing nucleoside triphosphate hydrolases"/>
    <property type="match status" value="1"/>
</dbReference>
<evidence type="ECO:0000259" key="7">
    <source>
        <dbReference type="PROSITE" id="PS50893"/>
    </source>
</evidence>
<organism evidence="8 9">
    <name type="scientific">Amaricoccus solimangrovi</name>
    <dbReference type="NCBI Taxonomy" id="2589815"/>
    <lineage>
        <taxon>Bacteria</taxon>
        <taxon>Pseudomonadati</taxon>
        <taxon>Pseudomonadota</taxon>
        <taxon>Alphaproteobacteria</taxon>
        <taxon>Rhodobacterales</taxon>
        <taxon>Paracoccaceae</taxon>
        <taxon>Amaricoccus</taxon>
    </lineage>
</organism>
<gene>
    <name evidence="8" type="ORF">FJM51_10100</name>
</gene>
<feature type="compositionally biased region" description="Basic and acidic residues" evidence="6">
    <location>
        <begin position="11"/>
        <end position="25"/>
    </location>
</feature>
<evidence type="ECO:0000256" key="5">
    <source>
        <dbReference type="ARBA" id="ARBA00022840"/>
    </source>
</evidence>
<dbReference type="Gene3D" id="3.40.50.300">
    <property type="entry name" value="P-loop containing nucleotide triphosphate hydrolases"/>
    <property type="match status" value="1"/>
</dbReference>
<keyword evidence="5 8" id="KW-0067">ATP-binding</keyword>
<protein>
    <submittedName>
        <fullName evidence="8">ATP-binding cassette domain-containing protein</fullName>
    </submittedName>
</protein>
<dbReference type="Proteomes" id="UP000319255">
    <property type="component" value="Unassembled WGS sequence"/>
</dbReference>
<evidence type="ECO:0000313" key="9">
    <source>
        <dbReference type="Proteomes" id="UP000319255"/>
    </source>
</evidence>
<keyword evidence="9" id="KW-1185">Reference proteome</keyword>
<evidence type="ECO:0000256" key="1">
    <source>
        <dbReference type="ARBA" id="ARBA00005417"/>
    </source>
</evidence>
<feature type="region of interest" description="Disordered" evidence="6">
    <location>
        <begin position="1"/>
        <end position="69"/>
    </location>
</feature>
<dbReference type="InterPro" id="IPR003439">
    <property type="entry name" value="ABC_transporter-like_ATP-bd"/>
</dbReference>
<feature type="compositionally biased region" description="Basic residues" evidence="6">
    <location>
        <begin position="1"/>
        <end position="10"/>
    </location>
</feature>
<proteinExistence type="inferred from homology"/>
<accession>A0A501WMH7</accession>
<dbReference type="InterPro" id="IPR003593">
    <property type="entry name" value="AAA+_ATPase"/>
</dbReference>
<evidence type="ECO:0000256" key="3">
    <source>
        <dbReference type="ARBA" id="ARBA00022458"/>
    </source>
</evidence>
<dbReference type="AlphaFoldDB" id="A0A501WMH7"/>
<dbReference type="PANTHER" id="PTHR42711">
    <property type="entry name" value="ABC TRANSPORTER ATP-BINDING PROTEIN"/>
    <property type="match status" value="1"/>
</dbReference>
<feature type="domain" description="ABC transporter" evidence="7">
    <location>
        <begin position="78"/>
        <end position="307"/>
    </location>
</feature>
<sequence length="336" mass="36679">MRRARARRRGDRGGAARDRTPLSRRPDRRHARPDGAGGRGDDLRRVRAPCHGRSGGSLRRAARRARRRPDGADAMNIIECDDLGRSFGPTVAVRSVSFSMARGAFLGLLGRNGAGKTTLLHMLTTLVAPDHGDARIDGASVRSEPKAVRAAIGMVFQDTALDGQLTARENLTIHAALHGLRRREAAAEIARSIAWADLEEAADRPTRALSGGMRRRLELARALMHRPRLIILDEPTLGLDTQGRRDLWRRIAGLRESGLSVLMTTHNIAEAEACCEIGVIDQGRLVARGSPAELSRRHGGMGLEEAFLRLTTPGPRDTALPLHAPTDEGRIRRIAR</sequence>
<keyword evidence="2" id="KW-0813">Transport</keyword>
<dbReference type="PROSITE" id="PS50893">
    <property type="entry name" value="ABC_TRANSPORTER_2"/>
    <property type="match status" value="1"/>
</dbReference>
<dbReference type="SMART" id="SM00382">
    <property type="entry name" value="AAA"/>
    <property type="match status" value="1"/>
</dbReference>
<comment type="caution">
    <text evidence="8">The sequence shown here is derived from an EMBL/GenBank/DDBJ whole genome shotgun (WGS) entry which is preliminary data.</text>
</comment>
<dbReference type="InterPro" id="IPR050763">
    <property type="entry name" value="ABC_transporter_ATP-binding"/>
</dbReference>
<evidence type="ECO:0000256" key="4">
    <source>
        <dbReference type="ARBA" id="ARBA00022741"/>
    </source>
</evidence>
<reference evidence="8 9" key="1">
    <citation type="submission" date="2019-06" db="EMBL/GenBank/DDBJ databases">
        <title>A novel bacterium of genus Amaricoccus, isolated from marine sediment.</title>
        <authorList>
            <person name="Huang H."/>
            <person name="Mo K."/>
            <person name="Hu Y."/>
        </authorList>
    </citation>
    <scope>NUCLEOTIDE SEQUENCE [LARGE SCALE GENOMIC DNA]</scope>
    <source>
        <strain evidence="8 9">HB172011</strain>
    </source>
</reference>
<name>A0A501WMH7_9RHOB</name>
<evidence type="ECO:0000256" key="2">
    <source>
        <dbReference type="ARBA" id="ARBA00022448"/>
    </source>
</evidence>
<comment type="similarity">
    <text evidence="1">Belongs to the ABC transporter superfamily.</text>
</comment>
<dbReference type="InterPro" id="IPR027417">
    <property type="entry name" value="P-loop_NTPase"/>
</dbReference>
<dbReference type="Pfam" id="PF00005">
    <property type="entry name" value="ABC_tran"/>
    <property type="match status" value="1"/>
</dbReference>
<dbReference type="EMBL" id="VFRP01000008">
    <property type="protein sequence ID" value="TPE50983.1"/>
    <property type="molecule type" value="Genomic_DNA"/>
</dbReference>
<dbReference type="OrthoDB" id="9778547at2"/>
<keyword evidence="4" id="KW-0547">Nucleotide-binding</keyword>
<evidence type="ECO:0000313" key="8">
    <source>
        <dbReference type="EMBL" id="TPE50983.1"/>
    </source>
</evidence>
<keyword evidence="3" id="KW-0536">Nodulation</keyword>